<evidence type="ECO:0000313" key="1">
    <source>
        <dbReference type="EMBL" id="EFE21205.1"/>
    </source>
</evidence>
<reference evidence="1 2" key="1">
    <citation type="submission" date="2010-02" db="EMBL/GenBank/DDBJ databases">
        <authorList>
            <person name="Weinstock G."/>
            <person name="Sodergren E."/>
            <person name="Clifton S."/>
            <person name="Fulton L."/>
            <person name="Fulton B."/>
            <person name="Courtney L."/>
            <person name="Fronick C."/>
            <person name="Harrison M."/>
            <person name="Strong C."/>
            <person name="Farmer C."/>
            <person name="Delahaunty K."/>
            <person name="Markovic C."/>
            <person name="Hall O."/>
            <person name="Minx P."/>
            <person name="Tomlinson C."/>
            <person name="Mitreva M."/>
            <person name="Nelson J."/>
            <person name="Hou S."/>
            <person name="Wollam A."/>
            <person name="Pepin K.H."/>
            <person name="Johnson M."/>
            <person name="Bhonagiri V."/>
            <person name="Zhang X."/>
            <person name="Suruliraj S."/>
            <person name="Warren W."/>
            <person name="Chinwalla A."/>
            <person name="Mardis E.R."/>
            <person name="Wilson R.K."/>
        </authorList>
    </citation>
    <scope>NUCLEOTIDE SEQUENCE [LARGE SCALE GENOMIC DNA]</scope>
    <source>
        <strain evidence="1 2">ATCC 23685</strain>
    </source>
</reference>
<sequence length="46" mass="5820">MTGREFNHFYVIPDFCDKLHRKNNPIWLVHRGCMLEIKKRRFIFRR</sequence>
<gene>
    <name evidence="1" type="ORF">EDWATA_03811</name>
</gene>
<dbReference type="EMBL" id="ADGK01000293">
    <property type="protein sequence ID" value="EFE21205.1"/>
    <property type="molecule type" value="Genomic_DNA"/>
</dbReference>
<comment type="caution">
    <text evidence="1">The sequence shown here is derived from an EMBL/GenBank/DDBJ whole genome shotgun (WGS) entry which is preliminary data.</text>
</comment>
<accession>D4FAJ2</accession>
<organism evidence="1 2">
    <name type="scientific">Edwardsiella tarda ATCC 23685</name>
    <dbReference type="NCBI Taxonomy" id="500638"/>
    <lineage>
        <taxon>Bacteria</taxon>
        <taxon>Pseudomonadati</taxon>
        <taxon>Pseudomonadota</taxon>
        <taxon>Gammaproteobacteria</taxon>
        <taxon>Enterobacterales</taxon>
        <taxon>Hafniaceae</taxon>
        <taxon>Edwardsiella</taxon>
    </lineage>
</organism>
<proteinExistence type="predicted"/>
<dbReference type="AlphaFoldDB" id="D4FAJ2"/>
<dbReference type="Proteomes" id="UP000003692">
    <property type="component" value="Unassembled WGS sequence"/>
</dbReference>
<protein>
    <submittedName>
        <fullName evidence="1">Uncharacterized protein</fullName>
    </submittedName>
</protein>
<name>D4FAJ2_EDWTA</name>
<evidence type="ECO:0000313" key="2">
    <source>
        <dbReference type="Proteomes" id="UP000003692"/>
    </source>
</evidence>
<dbReference type="HOGENOM" id="CLU_3183077_0_0_6"/>